<protein>
    <recommendedName>
        <fullName evidence="3">DZIP3-like HEPN domain-containing protein</fullName>
    </recommendedName>
</protein>
<gene>
    <name evidence="1" type="ORF">MCOR_36534</name>
</gene>
<dbReference type="EMBL" id="CACVKT020006539">
    <property type="protein sequence ID" value="CAC5402600.1"/>
    <property type="molecule type" value="Genomic_DNA"/>
</dbReference>
<dbReference type="AlphaFoldDB" id="A0A6J8D685"/>
<name>A0A6J8D685_MYTCO</name>
<accession>A0A6J8D685</accession>
<sequence length="509" mass="59779">MNPININTKTLCTFIKISERQPAMILNKLISEYCSFKNITIEKLLKQEQHQLYHKRIDTKSCCRCPPKFATYDKFITDKQWNALYELTTVDTSHICRSKQMECNERFVPKSKQTYNLSVAKALILNIPDILTYMKDFLCVSGFDKFLMQNQHELFHSMIEERCCKCCNMYRVHTEKPLIEVTEWNKLFMKKDNVPCKSDSTECCCQYALRNNVRYKHIDEKLVYKIFYVSGPIGVLNKIEGDALLCFVSWTVDDQPLQRTLQELLNMIKDKTFCTDISRSTLSPDLNRSDENEALKWMSMHLPPQNEALENVEPSLQIFVHDRDGLNVKSIHIPEDFSMPRRTRKFTDITTEENNFLVVVHGLSTIVYPVIKIQFDKPCPEEVFKKIRTKIYEEKTAEYNKDSHKDANKCRKKRIYLTHNKKQQLFSDNKDEPKNLDLKWMIYILKRGIQEEGKTEAKKSNIDQLNVIDNIRREIVQSSSGVLKDSRFKDIMYSIRKVGSKISCTALER</sequence>
<reference evidence="1 2" key="1">
    <citation type="submission" date="2020-06" db="EMBL/GenBank/DDBJ databases">
        <authorList>
            <person name="Li R."/>
            <person name="Bekaert M."/>
        </authorList>
    </citation>
    <scope>NUCLEOTIDE SEQUENCE [LARGE SCALE GENOMIC DNA]</scope>
    <source>
        <strain evidence="2">wild</strain>
    </source>
</reference>
<evidence type="ECO:0008006" key="3">
    <source>
        <dbReference type="Google" id="ProtNLM"/>
    </source>
</evidence>
<dbReference type="Proteomes" id="UP000507470">
    <property type="component" value="Unassembled WGS sequence"/>
</dbReference>
<evidence type="ECO:0000313" key="1">
    <source>
        <dbReference type="EMBL" id="CAC5402600.1"/>
    </source>
</evidence>
<proteinExistence type="predicted"/>
<evidence type="ECO:0000313" key="2">
    <source>
        <dbReference type="Proteomes" id="UP000507470"/>
    </source>
</evidence>
<keyword evidence="2" id="KW-1185">Reference proteome</keyword>
<organism evidence="1 2">
    <name type="scientific">Mytilus coruscus</name>
    <name type="common">Sea mussel</name>
    <dbReference type="NCBI Taxonomy" id="42192"/>
    <lineage>
        <taxon>Eukaryota</taxon>
        <taxon>Metazoa</taxon>
        <taxon>Spiralia</taxon>
        <taxon>Lophotrochozoa</taxon>
        <taxon>Mollusca</taxon>
        <taxon>Bivalvia</taxon>
        <taxon>Autobranchia</taxon>
        <taxon>Pteriomorphia</taxon>
        <taxon>Mytilida</taxon>
        <taxon>Mytiloidea</taxon>
        <taxon>Mytilidae</taxon>
        <taxon>Mytilinae</taxon>
        <taxon>Mytilus</taxon>
    </lineage>
</organism>